<dbReference type="Pfam" id="PF13531">
    <property type="entry name" value="SBP_bac_11"/>
    <property type="match status" value="1"/>
</dbReference>
<keyword evidence="4" id="KW-1185">Reference proteome</keyword>
<organism evidence="3 4">
    <name type="scientific">Vibrio zhugei</name>
    <dbReference type="NCBI Taxonomy" id="2479546"/>
    <lineage>
        <taxon>Bacteria</taxon>
        <taxon>Pseudomonadati</taxon>
        <taxon>Pseudomonadota</taxon>
        <taxon>Gammaproteobacteria</taxon>
        <taxon>Vibrionales</taxon>
        <taxon>Vibrionaceae</taxon>
        <taxon>Vibrio</taxon>
    </lineage>
</organism>
<sequence>MTLKAIPTCLATMIAISIGHQATAAQLDPSAGLIQAAQQEGQLTIYASTGKIVQQAHAFAKKYHINAVGIKAKAPQIIDIMSREAKANNVRADVALLEDAPAASMQLLQQHVVFTYVPDELQSKIAQRYQHPLAVVLAPNVLAYNTAHHATCPIRNLWQLTLPQWKGHVAMQDPTGKPAYTDWFNQMAEHQDQALRHAYQAQFSEPLMTDETSAMAEFVKRLAHNRPLLTHSDSDSAAAIGSPDAKQDFVGFISTAKFRKNKQGMKLGLCTGVTPVIGWKYPSIGVIATGSQHKAAAKLFMHYVLTKQGIAPQSVDGKMSTNQDVHLPNKEASGIEAYRQQLMDFSLQTVKSDWEHRQDWQDLWTLSYMQ</sequence>
<keyword evidence="1 2" id="KW-0732">Signal</keyword>
<name>A0ABV7C9E6_9VIBR</name>
<dbReference type="Proteomes" id="UP001595384">
    <property type="component" value="Unassembled WGS sequence"/>
</dbReference>
<dbReference type="RefSeq" id="WP_164711855.1">
    <property type="nucleotide sequence ID" value="NZ_AP024911.1"/>
</dbReference>
<reference evidence="4" key="1">
    <citation type="journal article" date="2019" name="Int. J. Syst. Evol. Microbiol.">
        <title>The Global Catalogue of Microorganisms (GCM) 10K type strain sequencing project: providing services to taxonomists for standard genome sequencing and annotation.</title>
        <authorList>
            <consortium name="The Broad Institute Genomics Platform"/>
            <consortium name="The Broad Institute Genome Sequencing Center for Infectious Disease"/>
            <person name="Wu L."/>
            <person name="Ma J."/>
        </authorList>
    </citation>
    <scope>NUCLEOTIDE SEQUENCE [LARGE SCALE GENOMIC DNA]</scope>
    <source>
        <strain evidence="4">KCTC 62784</strain>
    </source>
</reference>
<dbReference type="EMBL" id="JBHRSE010000084">
    <property type="protein sequence ID" value="MFC3024646.1"/>
    <property type="molecule type" value="Genomic_DNA"/>
</dbReference>
<evidence type="ECO:0000256" key="2">
    <source>
        <dbReference type="SAM" id="SignalP"/>
    </source>
</evidence>
<feature type="chain" id="PRO_5047459846" evidence="2">
    <location>
        <begin position="25"/>
        <end position="370"/>
    </location>
</feature>
<comment type="caution">
    <text evidence="3">The sequence shown here is derived from an EMBL/GenBank/DDBJ whole genome shotgun (WGS) entry which is preliminary data.</text>
</comment>
<evidence type="ECO:0000256" key="1">
    <source>
        <dbReference type="ARBA" id="ARBA00022729"/>
    </source>
</evidence>
<accession>A0ABV7C9E6</accession>
<feature type="signal peptide" evidence="2">
    <location>
        <begin position="1"/>
        <end position="24"/>
    </location>
</feature>
<proteinExistence type="predicted"/>
<gene>
    <name evidence="3" type="ORF">ACFODT_12520</name>
</gene>
<dbReference type="Gene3D" id="3.40.190.10">
    <property type="entry name" value="Periplasmic binding protein-like II"/>
    <property type="match status" value="2"/>
</dbReference>
<dbReference type="SUPFAM" id="SSF53850">
    <property type="entry name" value="Periplasmic binding protein-like II"/>
    <property type="match status" value="1"/>
</dbReference>
<protein>
    <submittedName>
        <fullName evidence="3">ABC transporter substrate-binding protein</fullName>
    </submittedName>
</protein>
<evidence type="ECO:0000313" key="4">
    <source>
        <dbReference type="Proteomes" id="UP001595384"/>
    </source>
</evidence>
<evidence type="ECO:0000313" key="3">
    <source>
        <dbReference type="EMBL" id="MFC3024646.1"/>
    </source>
</evidence>
<dbReference type="PANTHER" id="PTHR30006">
    <property type="entry name" value="THIAMINE-BINDING PERIPLASMIC PROTEIN-RELATED"/>
    <property type="match status" value="1"/>
</dbReference>